<feature type="domain" description="JmjC" evidence="1">
    <location>
        <begin position="1"/>
        <end position="117"/>
    </location>
</feature>
<name>A0AA38U263_9AGAR</name>
<organism evidence="2 3">
    <name type="scientific">Lentinula raphanica</name>
    <dbReference type="NCBI Taxonomy" id="153919"/>
    <lineage>
        <taxon>Eukaryota</taxon>
        <taxon>Fungi</taxon>
        <taxon>Dikarya</taxon>
        <taxon>Basidiomycota</taxon>
        <taxon>Agaricomycotina</taxon>
        <taxon>Agaricomycetes</taxon>
        <taxon>Agaricomycetidae</taxon>
        <taxon>Agaricales</taxon>
        <taxon>Marasmiineae</taxon>
        <taxon>Omphalotaceae</taxon>
        <taxon>Lentinula</taxon>
    </lineage>
</organism>
<gene>
    <name evidence="2" type="ORF">F5878DRAFT_501248</name>
</gene>
<comment type="caution">
    <text evidence="2">The sequence shown here is derived from an EMBL/GenBank/DDBJ whole genome shotgun (WGS) entry which is preliminary data.</text>
</comment>
<evidence type="ECO:0000313" key="2">
    <source>
        <dbReference type="EMBL" id="KAJ3831029.1"/>
    </source>
</evidence>
<dbReference type="PROSITE" id="PS51184">
    <property type="entry name" value="JMJC"/>
    <property type="match status" value="1"/>
</dbReference>
<feature type="non-terminal residue" evidence="2">
    <location>
        <position position="1"/>
    </location>
</feature>
<dbReference type="EMBL" id="MU807901">
    <property type="protein sequence ID" value="KAJ3831029.1"/>
    <property type="molecule type" value="Genomic_DNA"/>
</dbReference>
<evidence type="ECO:0000313" key="3">
    <source>
        <dbReference type="Proteomes" id="UP001163846"/>
    </source>
</evidence>
<dbReference type="AlphaFoldDB" id="A0AA38U263"/>
<reference evidence="2" key="1">
    <citation type="submission" date="2022-08" db="EMBL/GenBank/DDBJ databases">
        <authorList>
            <consortium name="DOE Joint Genome Institute"/>
            <person name="Min B."/>
            <person name="Riley R."/>
            <person name="Sierra-Patev S."/>
            <person name="Naranjo-Ortiz M."/>
            <person name="Looney B."/>
            <person name="Konkel Z."/>
            <person name="Slot J.C."/>
            <person name="Sakamoto Y."/>
            <person name="Steenwyk J.L."/>
            <person name="Rokas A."/>
            <person name="Carro J."/>
            <person name="Camarero S."/>
            <person name="Ferreira P."/>
            <person name="Molpeceres G."/>
            <person name="Ruiz-Duenas F.J."/>
            <person name="Serrano A."/>
            <person name="Henrissat B."/>
            <person name="Drula E."/>
            <person name="Hughes K.W."/>
            <person name="Mata J.L."/>
            <person name="Ishikawa N.K."/>
            <person name="Vargas-Isla R."/>
            <person name="Ushijima S."/>
            <person name="Smith C.A."/>
            <person name="Ahrendt S."/>
            <person name="Andreopoulos W."/>
            <person name="He G."/>
            <person name="Labutti K."/>
            <person name="Lipzen A."/>
            <person name="Ng V."/>
            <person name="Sandor L."/>
            <person name="Barry K."/>
            <person name="Martinez A.T."/>
            <person name="Xiao Y."/>
            <person name="Gibbons J.G."/>
            <person name="Terashima K."/>
            <person name="Hibbett D.S."/>
            <person name="Grigoriev I.V."/>
        </authorList>
    </citation>
    <scope>NUCLEOTIDE SEQUENCE</scope>
    <source>
        <strain evidence="2">TFB9207</strain>
    </source>
</reference>
<sequence>LSWGLFATSHALHPFHVDCEGYGTWVMPHTGSKYWVVGVPKKESDFASTEMFGKKFGVDGHNSQQWSFYGFILEPGDMLVMPPCTPHFVLTPSPAICHGGHYYSYLTMARTAYSWYHNFVAASVITNTTDYNAFDGLISIMSFWYHSIINNSETYSTNHLSGRDLIVHLPNFYSFEDIIQFLTLVNLVKLIPVLDVRRYREKS</sequence>
<feature type="non-terminal residue" evidence="2">
    <location>
        <position position="203"/>
    </location>
</feature>
<dbReference type="InterPro" id="IPR003347">
    <property type="entry name" value="JmjC_dom"/>
</dbReference>
<dbReference type="Proteomes" id="UP001163846">
    <property type="component" value="Unassembled WGS sequence"/>
</dbReference>
<evidence type="ECO:0000259" key="1">
    <source>
        <dbReference type="PROSITE" id="PS51184"/>
    </source>
</evidence>
<dbReference type="SUPFAM" id="SSF51197">
    <property type="entry name" value="Clavaminate synthase-like"/>
    <property type="match status" value="1"/>
</dbReference>
<dbReference type="Gene3D" id="2.60.120.650">
    <property type="entry name" value="Cupin"/>
    <property type="match status" value="1"/>
</dbReference>
<keyword evidence="3" id="KW-1185">Reference proteome</keyword>
<protein>
    <recommendedName>
        <fullName evidence="1">JmjC domain-containing protein</fullName>
    </recommendedName>
</protein>
<accession>A0AA38U263</accession>
<proteinExistence type="predicted"/>